<dbReference type="PRINTS" id="PR00344">
    <property type="entry name" value="BCTRLSENSOR"/>
</dbReference>
<evidence type="ECO:0000256" key="1">
    <source>
        <dbReference type="ARBA" id="ARBA00000085"/>
    </source>
</evidence>
<dbReference type="EMBL" id="JAHCMY010000008">
    <property type="protein sequence ID" value="MBS9525088.1"/>
    <property type="molecule type" value="Genomic_DNA"/>
</dbReference>
<keyword evidence="11" id="KW-0067">ATP-binding</keyword>
<dbReference type="InterPro" id="IPR029016">
    <property type="entry name" value="GAF-like_dom_sf"/>
</dbReference>
<dbReference type="FunFam" id="3.30.565.10:FF:000010">
    <property type="entry name" value="Sensor histidine kinase RcsC"/>
    <property type="match status" value="1"/>
</dbReference>
<dbReference type="Pfam" id="PF08447">
    <property type="entry name" value="PAS_3"/>
    <property type="match status" value="1"/>
</dbReference>
<dbReference type="GO" id="GO:0005886">
    <property type="term" value="C:plasma membrane"/>
    <property type="evidence" value="ECO:0007669"/>
    <property type="project" value="UniProtKB-SubCell"/>
</dbReference>
<evidence type="ECO:0000256" key="2">
    <source>
        <dbReference type="ARBA" id="ARBA00004651"/>
    </source>
</evidence>
<evidence type="ECO:0000313" key="26">
    <source>
        <dbReference type="Proteomes" id="UP001319104"/>
    </source>
</evidence>
<keyword evidence="5" id="KW-1003">Cell membrane</keyword>
<evidence type="ECO:0000256" key="3">
    <source>
        <dbReference type="ARBA" id="ARBA00006402"/>
    </source>
</evidence>
<dbReference type="PROSITE" id="PS50113">
    <property type="entry name" value="PAC"/>
    <property type="match status" value="2"/>
</dbReference>
<dbReference type="SMART" id="SM00086">
    <property type="entry name" value="PAC"/>
    <property type="match status" value="2"/>
</dbReference>
<evidence type="ECO:0000256" key="11">
    <source>
        <dbReference type="ARBA" id="ARBA00022840"/>
    </source>
</evidence>
<feature type="domain" description="Phytochrome chromophore attachment site" evidence="19">
    <location>
        <begin position="559"/>
        <end position="701"/>
    </location>
</feature>
<evidence type="ECO:0000259" key="24">
    <source>
        <dbReference type="PROSITE" id="PS50894"/>
    </source>
</evidence>
<evidence type="ECO:0000256" key="13">
    <source>
        <dbReference type="ARBA" id="ARBA00023012"/>
    </source>
</evidence>
<feature type="modified residue" description="Phosphohistidine" evidence="17">
    <location>
        <position position="1309"/>
    </location>
</feature>
<evidence type="ECO:0000259" key="21">
    <source>
        <dbReference type="PROSITE" id="PS50110"/>
    </source>
</evidence>
<dbReference type="InterPro" id="IPR016132">
    <property type="entry name" value="Phyto_chromo_attachment"/>
</dbReference>
<sequence>MTHNNINETERLETLKSYDVLDSHSESEFDRLTTIASLTCQTPMAVISLIGENKQIFRSTVGVEIKETDIQCIFCLECIKQKELVISEDASKDERFKDNSLVTGPPHIRFYTGVPLLSPEGHVLGTLSVMDDKPNSLDDNQIKVLKLLAQQVITAILDNRKRKQLQQYEALFKSSLDIMTIVDKDGKNQIINQAYMDITGWDEEKIKTKGETIVHPDDVPRAYKEYEKILKGKKTINYLQRTLTKSGEYKTIQWHANKNPETGDVVAVGRDVTEDLKTKAELQQQKDFLNSIVEGMLEGFAMADRSGKKVRVNKALCQMTGFSEEELLGQTPPYSYWPKDMQKKNSYYFTKAIKGELDENVFELVYQKKNGERFPVLVNTSVIQDPSTKEKFVFATVQNISATKRTEQKLLVTQKMMEQTNRVAHVGGWDVDLETNTTYWSDITREIHEVPDDFNVTLEAGLNFYRPGRSLETIKEHWKKAEEEGVPFDLELEIITYKGKYKWIRTKCQCEKLHGKVTRIYGTFQDITGKKKSEFEIENKEKMLKGISLATDQLLSNRKFEDAIERSLKILGQTVEVGRVYLFENSKNENGELVASQTFEYAADDCSPQFENQDLQDIYHKDFEDFFQPLSQNKVFLAKISDIQDKPQLKEFLDMQEIKSILVIPIFYSDNFWGFIGYDECYEERDWSDAEISLLKSFAKTIANAIERKNMDLSMERAIDQAKSANIAKSEFLANMSHEIRTPLNGIIGFTDLVMKTNLDPTQSQYLGIVNNSANALLSIINDILDFSKIEAGKLELDIERFDVYEMASQTADIISYQAQSKYLEMLLNISLDVPRFIHTDEVRIRQVLINLLSNAVKFTEVGEVELKIEVIEYQDEECVLRFLVRDTGIGIKREMQEKIFEAFSQEDGSTTKKYGGTGLGLAISNQLLGLMSSHLNLESEHGKGSTFYFDLRVKADQGESIEFEEVENIQKALVVDDNDNNRTIIHEMLRLKGIDIEEASSGYEALQMMGTRNDFDVILMDYHMPYMDGLETIRKIRSNFGTQADEQPIILLYSSSDDERVIRECEELHVTQRLVKPIKMHDLYNSLAKLHKSDVKKKKEIEESTAEASFESKYNVLIAEDNQINMFLAKTIIQRILPNSTIFEAPNGQIAFELYKTKQPDLIILDIQMPIMNGYEVTEAIRKAESGTRTPILALTAGNVKGEKEKCLNIGMDDFIAKPVVEETLEMALHKWLPLNKDKKEEPEQVTETEDMNSERFDIKVLEGYVKNNPDLMQAFMDITIKELENAKVELNESLSLQNLADINSAGHKLKGTASSAGLNWLFEIGLELEGLDEFDYRKIKILITKAQNEIDEVLTLLKAKKEE</sequence>
<dbReference type="Gene3D" id="3.30.450.40">
    <property type="match status" value="2"/>
</dbReference>
<keyword evidence="13" id="KW-0902">Two-component regulatory system</keyword>
<evidence type="ECO:0000256" key="6">
    <source>
        <dbReference type="ARBA" id="ARBA00022553"/>
    </source>
</evidence>
<evidence type="ECO:0000256" key="4">
    <source>
        <dbReference type="ARBA" id="ARBA00012438"/>
    </source>
</evidence>
<evidence type="ECO:0000259" key="20">
    <source>
        <dbReference type="PROSITE" id="PS50109"/>
    </source>
</evidence>
<dbReference type="PROSITE" id="PS50109">
    <property type="entry name" value="HIS_KIN"/>
    <property type="match status" value="1"/>
</dbReference>
<dbReference type="SMART" id="SM00448">
    <property type="entry name" value="REC"/>
    <property type="match status" value="2"/>
</dbReference>
<dbReference type="InterPro" id="IPR004358">
    <property type="entry name" value="Sig_transdc_His_kin-like_C"/>
</dbReference>
<gene>
    <name evidence="25" type="ORF">KI659_13795</name>
</gene>
<comment type="subcellular location">
    <subcellularLocation>
        <location evidence="2">Cell membrane</location>
        <topology evidence="2">Multi-pass membrane protein</topology>
    </subcellularLocation>
</comment>
<dbReference type="InterPro" id="IPR036890">
    <property type="entry name" value="HATPase_C_sf"/>
</dbReference>
<dbReference type="Gene3D" id="1.10.287.130">
    <property type="match status" value="1"/>
</dbReference>
<dbReference type="SMART" id="SM00091">
    <property type="entry name" value="PAS"/>
    <property type="match status" value="2"/>
</dbReference>
<evidence type="ECO:0000256" key="9">
    <source>
        <dbReference type="ARBA" id="ARBA00022741"/>
    </source>
</evidence>
<dbReference type="PROSITE" id="PS50046">
    <property type="entry name" value="PHYTOCHROME_2"/>
    <property type="match status" value="1"/>
</dbReference>
<dbReference type="InterPro" id="IPR003661">
    <property type="entry name" value="HisK_dim/P_dom"/>
</dbReference>
<keyword evidence="12" id="KW-1133">Transmembrane helix</keyword>
<comment type="similarity">
    <text evidence="3">In the N-terminal section; belongs to the phytochrome family.</text>
</comment>
<comment type="caution">
    <text evidence="25">The sequence shown here is derived from an EMBL/GenBank/DDBJ whole genome shotgun (WGS) entry which is preliminary data.</text>
</comment>
<evidence type="ECO:0000256" key="15">
    <source>
        <dbReference type="ARBA" id="ARBA00064003"/>
    </source>
</evidence>
<dbReference type="PANTHER" id="PTHR45339">
    <property type="entry name" value="HYBRID SIGNAL TRANSDUCTION HISTIDINE KINASE J"/>
    <property type="match status" value="1"/>
</dbReference>
<dbReference type="Gene3D" id="3.30.565.10">
    <property type="entry name" value="Histidine kinase-like ATPase, C-terminal domain"/>
    <property type="match status" value="1"/>
</dbReference>
<dbReference type="SMART" id="SM00065">
    <property type="entry name" value="GAF"/>
    <property type="match status" value="2"/>
</dbReference>
<dbReference type="Gene3D" id="1.20.120.160">
    <property type="entry name" value="HPT domain"/>
    <property type="match status" value="1"/>
</dbReference>
<dbReference type="RefSeq" id="WP_213945951.1">
    <property type="nucleotide sequence ID" value="NZ_JAHCMY010000008.1"/>
</dbReference>
<keyword evidence="6 18" id="KW-0597">Phosphoprotein</keyword>
<dbReference type="SMART" id="SM00387">
    <property type="entry name" value="HATPase_c"/>
    <property type="match status" value="1"/>
</dbReference>
<keyword evidence="7" id="KW-0808">Transferase</keyword>
<evidence type="ECO:0000256" key="17">
    <source>
        <dbReference type="PROSITE-ProRule" id="PRU00110"/>
    </source>
</evidence>
<dbReference type="InterPro" id="IPR001610">
    <property type="entry name" value="PAC"/>
</dbReference>
<dbReference type="CDD" id="cd17546">
    <property type="entry name" value="REC_hyHK_CKI1_RcsC-like"/>
    <property type="match status" value="2"/>
</dbReference>
<dbReference type="Pfam" id="PF01590">
    <property type="entry name" value="GAF"/>
    <property type="match status" value="2"/>
</dbReference>
<evidence type="ECO:0000256" key="7">
    <source>
        <dbReference type="ARBA" id="ARBA00022679"/>
    </source>
</evidence>
<evidence type="ECO:0000259" key="23">
    <source>
        <dbReference type="PROSITE" id="PS50113"/>
    </source>
</evidence>
<dbReference type="SUPFAM" id="SSF47384">
    <property type="entry name" value="Homodimeric domain of signal transducing histidine kinase"/>
    <property type="match status" value="1"/>
</dbReference>
<dbReference type="Proteomes" id="UP001319104">
    <property type="component" value="Unassembled WGS sequence"/>
</dbReference>
<reference evidence="25 26" key="1">
    <citation type="submission" date="2021-05" db="EMBL/GenBank/DDBJ databases">
        <authorList>
            <person name="Zhang Z.D."/>
            <person name="Osman G."/>
        </authorList>
    </citation>
    <scope>NUCLEOTIDE SEQUENCE [LARGE SCALE GENOMIC DNA]</scope>
    <source>
        <strain evidence="25 26">KCTC 32217</strain>
    </source>
</reference>
<feature type="domain" description="PAC" evidence="23">
    <location>
        <begin position="360"/>
        <end position="412"/>
    </location>
</feature>
<dbReference type="InterPro" id="IPR011006">
    <property type="entry name" value="CheY-like_superfamily"/>
</dbReference>
<dbReference type="PANTHER" id="PTHR45339:SF1">
    <property type="entry name" value="HYBRID SIGNAL TRANSDUCTION HISTIDINE KINASE J"/>
    <property type="match status" value="1"/>
</dbReference>
<feature type="domain" description="HPt" evidence="24">
    <location>
        <begin position="1270"/>
        <end position="1365"/>
    </location>
</feature>
<feature type="domain" description="Response regulatory" evidence="21">
    <location>
        <begin position="1116"/>
        <end position="1234"/>
    </location>
</feature>
<dbReference type="PROSITE" id="PS50894">
    <property type="entry name" value="HPT"/>
    <property type="match status" value="1"/>
</dbReference>
<dbReference type="Gene3D" id="3.40.50.2300">
    <property type="match status" value="2"/>
</dbReference>
<dbReference type="NCBIfam" id="TIGR00229">
    <property type="entry name" value="sensory_box"/>
    <property type="match status" value="2"/>
</dbReference>
<dbReference type="SUPFAM" id="SSF47226">
    <property type="entry name" value="Histidine-containing phosphotransfer domain, HPT domain"/>
    <property type="match status" value="1"/>
</dbReference>
<dbReference type="InterPro" id="IPR035965">
    <property type="entry name" value="PAS-like_dom_sf"/>
</dbReference>
<feature type="modified residue" description="4-aspartylphosphate" evidence="18">
    <location>
        <position position="1022"/>
    </location>
</feature>
<dbReference type="PROSITE" id="PS50110">
    <property type="entry name" value="RESPONSE_REGULATORY"/>
    <property type="match status" value="2"/>
</dbReference>
<dbReference type="InterPro" id="IPR036097">
    <property type="entry name" value="HisK_dim/P_sf"/>
</dbReference>
<evidence type="ECO:0000256" key="8">
    <source>
        <dbReference type="ARBA" id="ARBA00022692"/>
    </source>
</evidence>
<dbReference type="InterPro" id="IPR000700">
    <property type="entry name" value="PAS-assoc_C"/>
</dbReference>
<evidence type="ECO:0000256" key="10">
    <source>
        <dbReference type="ARBA" id="ARBA00022777"/>
    </source>
</evidence>
<dbReference type="SUPFAM" id="SSF55781">
    <property type="entry name" value="GAF domain-like"/>
    <property type="match status" value="2"/>
</dbReference>
<dbReference type="SUPFAM" id="SSF52172">
    <property type="entry name" value="CheY-like"/>
    <property type="match status" value="2"/>
</dbReference>
<keyword evidence="14" id="KW-0472">Membrane</keyword>
<evidence type="ECO:0000256" key="18">
    <source>
        <dbReference type="PROSITE-ProRule" id="PRU00169"/>
    </source>
</evidence>
<dbReference type="SUPFAM" id="SSF55874">
    <property type="entry name" value="ATPase domain of HSP90 chaperone/DNA topoisomerase II/histidine kinase"/>
    <property type="match status" value="1"/>
</dbReference>
<comment type="catalytic activity">
    <reaction evidence="1">
        <text>ATP + protein L-histidine = ADP + protein N-phospho-L-histidine.</text>
        <dbReference type="EC" id="2.7.13.3"/>
    </reaction>
</comment>
<dbReference type="GO" id="GO:0000155">
    <property type="term" value="F:phosphorelay sensor kinase activity"/>
    <property type="evidence" value="ECO:0007669"/>
    <property type="project" value="InterPro"/>
</dbReference>
<dbReference type="GO" id="GO:0005524">
    <property type="term" value="F:ATP binding"/>
    <property type="evidence" value="ECO:0007669"/>
    <property type="project" value="UniProtKB-KW"/>
</dbReference>
<dbReference type="InterPro" id="IPR003018">
    <property type="entry name" value="GAF"/>
</dbReference>
<feature type="domain" description="PAS" evidence="22">
    <location>
        <begin position="164"/>
        <end position="233"/>
    </location>
</feature>
<feature type="domain" description="PAC" evidence="23">
    <location>
        <begin position="488"/>
        <end position="539"/>
    </location>
</feature>
<dbReference type="Pfam" id="PF02518">
    <property type="entry name" value="HATPase_c"/>
    <property type="match status" value="1"/>
</dbReference>
<accession>A0AAP2CI22</accession>
<proteinExistence type="inferred from homology"/>
<dbReference type="SMART" id="SM00388">
    <property type="entry name" value="HisKA"/>
    <property type="match status" value="1"/>
</dbReference>
<dbReference type="CDD" id="cd00082">
    <property type="entry name" value="HisKA"/>
    <property type="match status" value="1"/>
</dbReference>
<protein>
    <recommendedName>
        <fullName evidence="16">Sensory/regulatory protein RpfC</fullName>
        <ecNumber evidence="4">2.7.13.3</ecNumber>
    </recommendedName>
</protein>
<keyword evidence="26" id="KW-1185">Reference proteome</keyword>
<name>A0AAP2CI22_9BACT</name>
<evidence type="ECO:0000256" key="16">
    <source>
        <dbReference type="ARBA" id="ARBA00068150"/>
    </source>
</evidence>
<dbReference type="SUPFAM" id="SSF55785">
    <property type="entry name" value="PYP-like sensor domain (PAS domain)"/>
    <property type="match status" value="3"/>
</dbReference>
<dbReference type="CDD" id="cd16922">
    <property type="entry name" value="HATPase_EvgS-ArcB-TorS-like"/>
    <property type="match status" value="1"/>
</dbReference>
<dbReference type="FunFam" id="1.10.287.130:FF:000002">
    <property type="entry name" value="Two-component osmosensing histidine kinase"/>
    <property type="match status" value="1"/>
</dbReference>
<comment type="subunit">
    <text evidence="15">At low DSF concentrations, interacts with RpfF.</text>
</comment>
<dbReference type="CDD" id="cd00130">
    <property type="entry name" value="PAS"/>
    <property type="match status" value="2"/>
</dbReference>
<feature type="domain" description="PAS" evidence="22">
    <location>
        <begin position="285"/>
        <end position="356"/>
    </location>
</feature>
<dbReference type="InterPro" id="IPR036641">
    <property type="entry name" value="HPT_dom_sf"/>
</dbReference>
<keyword evidence="10" id="KW-0418">Kinase</keyword>
<evidence type="ECO:0000256" key="14">
    <source>
        <dbReference type="ARBA" id="ARBA00023136"/>
    </source>
</evidence>
<dbReference type="Gene3D" id="2.10.70.100">
    <property type="match status" value="1"/>
</dbReference>
<feature type="domain" description="Histidine kinase" evidence="20">
    <location>
        <begin position="735"/>
        <end position="956"/>
    </location>
</feature>
<keyword evidence="8" id="KW-0812">Transmembrane</keyword>
<dbReference type="PROSITE" id="PS50112">
    <property type="entry name" value="PAS"/>
    <property type="match status" value="2"/>
</dbReference>
<organism evidence="25 26">
    <name type="scientific">Litoribacter ruber</name>
    <dbReference type="NCBI Taxonomy" id="702568"/>
    <lineage>
        <taxon>Bacteria</taxon>
        <taxon>Pseudomonadati</taxon>
        <taxon>Bacteroidota</taxon>
        <taxon>Cytophagia</taxon>
        <taxon>Cytophagales</taxon>
        <taxon>Cyclobacteriaceae</taxon>
        <taxon>Litoribacter</taxon>
    </lineage>
</organism>
<dbReference type="Pfam" id="PF13426">
    <property type="entry name" value="PAS_9"/>
    <property type="match status" value="1"/>
</dbReference>
<feature type="modified residue" description="4-aspartylphosphate" evidence="18">
    <location>
        <position position="1167"/>
    </location>
</feature>
<evidence type="ECO:0000256" key="5">
    <source>
        <dbReference type="ARBA" id="ARBA00022475"/>
    </source>
</evidence>
<dbReference type="InterPro" id="IPR005467">
    <property type="entry name" value="His_kinase_dom"/>
</dbReference>
<dbReference type="InterPro" id="IPR000014">
    <property type="entry name" value="PAS"/>
</dbReference>
<dbReference type="InterPro" id="IPR013655">
    <property type="entry name" value="PAS_fold_3"/>
</dbReference>
<dbReference type="InterPro" id="IPR008207">
    <property type="entry name" value="Sig_transdc_His_kin_Hpt_dom"/>
</dbReference>
<evidence type="ECO:0000259" key="19">
    <source>
        <dbReference type="PROSITE" id="PS50046"/>
    </source>
</evidence>
<dbReference type="EC" id="2.7.13.3" evidence="4"/>
<evidence type="ECO:0000313" key="25">
    <source>
        <dbReference type="EMBL" id="MBS9525088.1"/>
    </source>
</evidence>
<dbReference type="Pfam" id="PF00072">
    <property type="entry name" value="Response_reg"/>
    <property type="match status" value="2"/>
</dbReference>
<dbReference type="InterPro" id="IPR003594">
    <property type="entry name" value="HATPase_dom"/>
</dbReference>
<keyword evidence="9" id="KW-0547">Nucleotide-binding</keyword>
<dbReference type="Gene3D" id="3.30.450.20">
    <property type="entry name" value="PAS domain"/>
    <property type="match status" value="3"/>
</dbReference>
<feature type="domain" description="Response regulatory" evidence="21">
    <location>
        <begin position="972"/>
        <end position="1092"/>
    </location>
</feature>
<dbReference type="Pfam" id="PF00512">
    <property type="entry name" value="HisKA"/>
    <property type="match status" value="1"/>
</dbReference>
<evidence type="ECO:0000256" key="12">
    <source>
        <dbReference type="ARBA" id="ARBA00022989"/>
    </source>
</evidence>
<dbReference type="InterPro" id="IPR001789">
    <property type="entry name" value="Sig_transdc_resp-reg_receiver"/>
</dbReference>
<evidence type="ECO:0000259" key="22">
    <source>
        <dbReference type="PROSITE" id="PS50112"/>
    </source>
</evidence>